<name>A0A672TH65_STRHB</name>
<evidence type="ECO:0000256" key="7">
    <source>
        <dbReference type="ARBA" id="ARBA00022989"/>
    </source>
</evidence>
<dbReference type="InterPro" id="IPR019306">
    <property type="entry name" value="TMEM231"/>
</dbReference>
<dbReference type="AlphaFoldDB" id="A0A672TH65"/>
<dbReference type="GO" id="GO:0060271">
    <property type="term" value="P:cilium assembly"/>
    <property type="evidence" value="ECO:0007669"/>
    <property type="project" value="TreeGrafter"/>
</dbReference>
<dbReference type="GO" id="GO:0032880">
    <property type="term" value="P:regulation of protein localization"/>
    <property type="evidence" value="ECO:0007669"/>
    <property type="project" value="TreeGrafter"/>
</dbReference>
<evidence type="ECO:0000256" key="5">
    <source>
        <dbReference type="ARBA" id="ARBA00022692"/>
    </source>
</evidence>
<reference evidence="13 14" key="1">
    <citation type="submission" date="2019-11" db="EMBL/GenBank/DDBJ databases">
        <title>Strigops habroptila (kakapo) genome, bStrHab1, primary haplotype, v2.</title>
        <authorList>
            <person name="Jarvis E.D."/>
            <person name="Howard J."/>
            <person name="Rhie A."/>
            <person name="Phillippy A."/>
            <person name="Korlach J."/>
            <person name="Digby A."/>
            <person name="Iorns D."/>
            <person name="Eason D."/>
            <person name="Robertson B."/>
            <person name="Raemaekers T."/>
            <person name="Howe K."/>
            <person name="Lewin H."/>
            <person name="Damas J."/>
            <person name="Hastie A."/>
            <person name="Tracey A."/>
            <person name="Chow W."/>
            <person name="Fedrigo O."/>
        </authorList>
    </citation>
    <scope>NUCLEOTIDE SEQUENCE [LARGE SCALE GENOMIC DNA]</scope>
</reference>
<evidence type="ECO:0000256" key="6">
    <source>
        <dbReference type="ARBA" id="ARBA00022794"/>
    </source>
</evidence>
<keyword evidence="5" id="KW-0812">Transmembrane</keyword>
<dbReference type="PANTHER" id="PTHR14605:SF1">
    <property type="entry name" value="TRANSMEMBRANE PROTEIN 231"/>
    <property type="match status" value="1"/>
</dbReference>
<organism evidence="13 14">
    <name type="scientific">Strigops habroptila</name>
    <name type="common">Kakapo</name>
    <dbReference type="NCBI Taxonomy" id="2489341"/>
    <lineage>
        <taxon>Eukaryota</taxon>
        <taxon>Metazoa</taxon>
        <taxon>Chordata</taxon>
        <taxon>Craniata</taxon>
        <taxon>Vertebrata</taxon>
        <taxon>Euteleostomi</taxon>
        <taxon>Archelosauria</taxon>
        <taxon>Archosauria</taxon>
        <taxon>Dinosauria</taxon>
        <taxon>Saurischia</taxon>
        <taxon>Theropoda</taxon>
        <taxon>Coelurosauria</taxon>
        <taxon>Aves</taxon>
        <taxon>Neognathae</taxon>
        <taxon>Neoaves</taxon>
        <taxon>Telluraves</taxon>
        <taxon>Australaves</taxon>
        <taxon>Psittaciformes</taxon>
        <taxon>Psittacidae</taxon>
        <taxon>Strigops</taxon>
    </lineage>
</organism>
<evidence type="ECO:0000256" key="9">
    <source>
        <dbReference type="ARBA" id="ARBA00023136"/>
    </source>
</evidence>
<evidence type="ECO:0000256" key="11">
    <source>
        <dbReference type="ARBA" id="ARBA00023273"/>
    </source>
</evidence>
<dbReference type="Pfam" id="PF10149">
    <property type="entry name" value="TM231"/>
    <property type="match status" value="1"/>
</dbReference>
<evidence type="ECO:0000256" key="3">
    <source>
        <dbReference type="ARBA" id="ARBA00015087"/>
    </source>
</evidence>
<keyword evidence="8" id="KW-0969">Cilium</keyword>
<comment type="similarity">
    <text evidence="2">Belongs to the TMEM231 family.</text>
</comment>
<accession>A0A672TH65</accession>
<keyword evidence="11" id="KW-0966">Cell projection</keyword>
<proteinExistence type="inferred from homology"/>
<evidence type="ECO:0000313" key="14">
    <source>
        <dbReference type="Proteomes" id="UP000472266"/>
    </source>
</evidence>
<evidence type="ECO:0000256" key="2">
    <source>
        <dbReference type="ARBA" id="ARBA00009082"/>
    </source>
</evidence>
<evidence type="ECO:0000256" key="12">
    <source>
        <dbReference type="ARBA" id="ARBA00024803"/>
    </source>
</evidence>
<keyword evidence="14" id="KW-1185">Reference proteome</keyword>
<dbReference type="PANTHER" id="PTHR14605">
    <property type="entry name" value="CHST5 PROTEIN"/>
    <property type="match status" value="1"/>
</dbReference>
<reference evidence="13" key="3">
    <citation type="submission" date="2025-09" db="UniProtKB">
        <authorList>
            <consortium name="Ensembl"/>
        </authorList>
    </citation>
    <scope>IDENTIFICATION</scope>
</reference>
<protein>
    <recommendedName>
        <fullName evidence="3">Transmembrane protein 231</fullName>
    </recommendedName>
</protein>
<sequence>TQRVVVVGLFFYLALHTWYHAGLCSAAALVLLHITIYVSPLFVAYWSHGFWLKQSSYLEQPTVRFQYELLLMATTDPSPGSFLAWNTFSAFNRLQGERLRVLVLLREDNKNQDGKMDQLYFRLELPLQPTEHVVENVSACDAEHGFSSVFFSCARVSAPYKWRPETEPEIQREETFFPSPSIPPLFILLVP</sequence>
<reference evidence="13" key="2">
    <citation type="submission" date="2025-08" db="UniProtKB">
        <authorList>
            <consortium name="Ensembl"/>
        </authorList>
    </citation>
    <scope>IDENTIFICATION</scope>
</reference>
<evidence type="ECO:0000256" key="1">
    <source>
        <dbReference type="ARBA" id="ARBA00004272"/>
    </source>
</evidence>
<comment type="subcellular location">
    <subcellularLocation>
        <location evidence="1">Cell projection</location>
        <location evidence="1">Cilium membrane</location>
        <topology evidence="1">Multi-pass membrane protein</topology>
    </subcellularLocation>
</comment>
<evidence type="ECO:0000256" key="4">
    <source>
        <dbReference type="ARBA" id="ARBA00022475"/>
    </source>
</evidence>
<dbReference type="Ensembl" id="ENSSHBT00005001462.1">
    <property type="protein sequence ID" value="ENSSHBP00005001212.1"/>
    <property type="gene ID" value="ENSSHBG00005001095.1"/>
</dbReference>
<keyword evidence="7" id="KW-1133">Transmembrane helix</keyword>
<evidence type="ECO:0000256" key="10">
    <source>
        <dbReference type="ARBA" id="ARBA00023180"/>
    </source>
</evidence>
<comment type="function">
    <text evidence="12">Transmembrane component of the tectonic-like complex, a complex localized at the transition zone of primary cilia and acting as a barrier that prevents diffusion of transmembrane proteins between the cilia and plasma membranes. Required for ciliogenesis and sonic hedgehog/SHH signaling.</text>
</comment>
<dbReference type="GeneTree" id="ENSGT00390000015366"/>
<dbReference type="GO" id="GO:0060170">
    <property type="term" value="C:ciliary membrane"/>
    <property type="evidence" value="ECO:0007669"/>
    <property type="project" value="UniProtKB-SubCell"/>
</dbReference>
<keyword evidence="9" id="KW-0472">Membrane</keyword>
<keyword evidence="10" id="KW-0325">Glycoprotein</keyword>
<evidence type="ECO:0000313" key="13">
    <source>
        <dbReference type="Ensembl" id="ENSSHBP00005001212.1"/>
    </source>
</evidence>
<evidence type="ECO:0000256" key="8">
    <source>
        <dbReference type="ARBA" id="ARBA00023069"/>
    </source>
</evidence>
<dbReference type="GO" id="GO:0035869">
    <property type="term" value="C:ciliary transition zone"/>
    <property type="evidence" value="ECO:0007669"/>
    <property type="project" value="TreeGrafter"/>
</dbReference>
<keyword evidence="4" id="KW-1003">Cell membrane</keyword>
<dbReference type="Proteomes" id="UP000472266">
    <property type="component" value="Chromosome 13"/>
</dbReference>
<keyword evidence="6" id="KW-0970">Cilium biogenesis/degradation</keyword>